<sequence>MQIQLLVMPVRFLTRARLEPYTLKKLKALRATQIFSAPVIAPLEFLPKNPQCHLDDSKYQDSTATITFLKVVAQWYALHNIGVVKSRGQDNQPFVLTEDERLPWLEVDFVRYVEELQMNAGKSNQELTKGTYEATL</sequence>
<reference evidence="1 2" key="1">
    <citation type="journal article" date="2020" name="Cell">
        <title>Large-Scale Comparative Analyses of Tick Genomes Elucidate Their Genetic Diversity and Vector Capacities.</title>
        <authorList>
            <consortium name="Tick Genome and Microbiome Consortium (TIGMIC)"/>
            <person name="Jia N."/>
            <person name="Wang J."/>
            <person name="Shi W."/>
            <person name="Du L."/>
            <person name="Sun Y."/>
            <person name="Zhan W."/>
            <person name="Jiang J.F."/>
            <person name="Wang Q."/>
            <person name="Zhang B."/>
            <person name="Ji P."/>
            <person name="Bell-Sakyi L."/>
            <person name="Cui X.M."/>
            <person name="Yuan T.T."/>
            <person name="Jiang B.G."/>
            <person name="Yang W.F."/>
            <person name="Lam T.T."/>
            <person name="Chang Q.C."/>
            <person name="Ding S.J."/>
            <person name="Wang X.J."/>
            <person name="Zhu J.G."/>
            <person name="Ruan X.D."/>
            <person name="Zhao L."/>
            <person name="Wei J.T."/>
            <person name="Ye R.Z."/>
            <person name="Que T.C."/>
            <person name="Du C.H."/>
            <person name="Zhou Y.H."/>
            <person name="Cheng J.X."/>
            <person name="Dai P.F."/>
            <person name="Guo W.B."/>
            <person name="Han X.H."/>
            <person name="Huang E.J."/>
            <person name="Li L.F."/>
            <person name="Wei W."/>
            <person name="Gao Y.C."/>
            <person name="Liu J.Z."/>
            <person name="Shao H.Z."/>
            <person name="Wang X."/>
            <person name="Wang C.C."/>
            <person name="Yang T.C."/>
            <person name="Huo Q.B."/>
            <person name="Li W."/>
            <person name="Chen H.Y."/>
            <person name="Chen S.E."/>
            <person name="Zhou L.G."/>
            <person name="Ni X.B."/>
            <person name="Tian J.H."/>
            <person name="Sheng Y."/>
            <person name="Liu T."/>
            <person name="Pan Y.S."/>
            <person name="Xia L.Y."/>
            <person name="Li J."/>
            <person name="Zhao F."/>
            <person name="Cao W.C."/>
        </authorList>
    </citation>
    <scope>NUCLEOTIDE SEQUENCE [LARGE SCALE GENOMIC DNA]</scope>
    <source>
        <strain evidence="1">HaeL-2018</strain>
    </source>
</reference>
<comment type="caution">
    <text evidence="1">The sequence shown here is derived from an EMBL/GenBank/DDBJ whole genome shotgun (WGS) entry which is preliminary data.</text>
</comment>
<gene>
    <name evidence="1" type="ORF">HPB48_008374</name>
</gene>
<dbReference type="Proteomes" id="UP000821853">
    <property type="component" value="Unassembled WGS sequence"/>
</dbReference>
<protein>
    <submittedName>
        <fullName evidence="1">Uncharacterized protein</fullName>
    </submittedName>
</protein>
<evidence type="ECO:0000313" key="2">
    <source>
        <dbReference type="Proteomes" id="UP000821853"/>
    </source>
</evidence>
<dbReference type="VEuPathDB" id="VectorBase:HLOH_041234"/>
<dbReference type="AlphaFoldDB" id="A0A9J6GTY7"/>
<keyword evidence="2" id="KW-1185">Reference proteome</keyword>
<proteinExistence type="predicted"/>
<evidence type="ECO:0000313" key="1">
    <source>
        <dbReference type="EMBL" id="KAH9378659.1"/>
    </source>
</evidence>
<organism evidence="1 2">
    <name type="scientific">Haemaphysalis longicornis</name>
    <name type="common">Bush tick</name>
    <dbReference type="NCBI Taxonomy" id="44386"/>
    <lineage>
        <taxon>Eukaryota</taxon>
        <taxon>Metazoa</taxon>
        <taxon>Ecdysozoa</taxon>
        <taxon>Arthropoda</taxon>
        <taxon>Chelicerata</taxon>
        <taxon>Arachnida</taxon>
        <taxon>Acari</taxon>
        <taxon>Parasitiformes</taxon>
        <taxon>Ixodida</taxon>
        <taxon>Ixodoidea</taxon>
        <taxon>Ixodidae</taxon>
        <taxon>Haemaphysalinae</taxon>
        <taxon>Haemaphysalis</taxon>
    </lineage>
</organism>
<dbReference type="EMBL" id="JABSTR010000009">
    <property type="protein sequence ID" value="KAH9378659.1"/>
    <property type="molecule type" value="Genomic_DNA"/>
</dbReference>
<accession>A0A9J6GTY7</accession>
<name>A0A9J6GTY7_HAELO</name>